<evidence type="ECO:0000256" key="3">
    <source>
        <dbReference type="ARBA" id="ARBA00023163"/>
    </source>
</evidence>
<dbReference type="GO" id="GO:0003677">
    <property type="term" value="F:DNA binding"/>
    <property type="evidence" value="ECO:0007669"/>
    <property type="project" value="UniProtKB-KW"/>
</dbReference>
<keyword evidence="1" id="KW-0805">Transcription regulation</keyword>
<gene>
    <name evidence="5" type="ORF">QRX50_29370</name>
</gene>
<dbReference type="AlphaFoldDB" id="A0A9Y2I9Q7"/>
<keyword evidence="3" id="KW-0804">Transcription</keyword>
<name>A0A9Y2I9Q7_9PSEU</name>
<dbReference type="InterPro" id="IPR051081">
    <property type="entry name" value="HTH_MetalResp_TranReg"/>
</dbReference>
<keyword evidence="2" id="KW-0238">DNA-binding</keyword>
<dbReference type="InterPro" id="IPR011991">
    <property type="entry name" value="ArsR-like_HTH"/>
</dbReference>
<protein>
    <submittedName>
        <fullName evidence="5">Metalloregulator ArsR/SmtB family transcription factor</fullName>
    </submittedName>
</protein>
<dbReference type="NCBIfam" id="NF033788">
    <property type="entry name" value="HTH_metalloreg"/>
    <property type="match status" value="1"/>
</dbReference>
<dbReference type="Gene3D" id="1.10.10.10">
    <property type="entry name" value="Winged helix-like DNA-binding domain superfamily/Winged helix DNA-binding domain"/>
    <property type="match status" value="1"/>
</dbReference>
<feature type="domain" description="HTH arsR-type" evidence="4">
    <location>
        <begin position="20"/>
        <end position="116"/>
    </location>
</feature>
<dbReference type="Proteomes" id="UP001236014">
    <property type="component" value="Chromosome"/>
</dbReference>
<dbReference type="PANTHER" id="PTHR33154">
    <property type="entry name" value="TRANSCRIPTIONAL REGULATOR, ARSR FAMILY"/>
    <property type="match status" value="1"/>
</dbReference>
<dbReference type="PANTHER" id="PTHR33154:SF18">
    <property type="entry name" value="ARSENICAL RESISTANCE OPERON REPRESSOR"/>
    <property type="match status" value="1"/>
</dbReference>
<proteinExistence type="predicted"/>
<keyword evidence="6" id="KW-1185">Reference proteome</keyword>
<evidence type="ECO:0000259" key="4">
    <source>
        <dbReference type="PROSITE" id="PS50987"/>
    </source>
</evidence>
<evidence type="ECO:0000256" key="1">
    <source>
        <dbReference type="ARBA" id="ARBA00023015"/>
    </source>
</evidence>
<dbReference type="SUPFAM" id="SSF46785">
    <property type="entry name" value="Winged helix' DNA-binding domain"/>
    <property type="match status" value="1"/>
</dbReference>
<dbReference type="PRINTS" id="PR00778">
    <property type="entry name" value="HTHARSR"/>
</dbReference>
<dbReference type="PROSITE" id="PS50987">
    <property type="entry name" value="HTH_ARSR_2"/>
    <property type="match status" value="1"/>
</dbReference>
<reference evidence="5 6" key="1">
    <citation type="submission" date="2023-06" db="EMBL/GenBank/DDBJ databases">
        <authorList>
            <person name="Oyuntsetseg B."/>
            <person name="Kim S.B."/>
        </authorList>
    </citation>
    <scope>NUCLEOTIDE SEQUENCE [LARGE SCALE GENOMIC DNA]</scope>
    <source>
        <strain evidence="5 6">2-15</strain>
    </source>
</reference>
<evidence type="ECO:0000313" key="5">
    <source>
        <dbReference type="EMBL" id="WIX75604.1"/>
    </source>
</evidence>
<dbReference type="RefSeq" id="WP_285966369.1">
    <property type="nucleotide sequence ID" value="NZ_CP127294.1"/>
</dbReference>
<evidence type="ECO:0000256" key="2">
    <source>
        <dbReference type="ARBA" id="ARBA00023125"/>
    </source>
</evidence>
<dbReference type="EMBL" id="CP127294">
    <property type="protein sequence ID" value="WIX75604.1"/>
    <property type="molecule type" value="Genomic_DNA"/>
</dbReference>
<dbReference type="InterPro" id="IPR036388">
    <property type="entry name" value="WH-like_DNA-bd_sf"/>
</dbReference>
<dbReference type="GO" id="GO:0003700">
    <property type="term" value="F:DNA-binding transcription factor activity"/>
    <property type="evidence" value="ECO:0007669"/>
    <property type="project" value="InterPro"/>
</dbReference>
<evidence type="ECO:0000313" key="6">
    <source>
        <dbReference type="Proteomes" id="UP001236014"/>
    </source>
</evidence>
<dbReference type="InterPro" id="IPR036390">
    <property type="entry name" value="WH_DNA-bd_sf"/>
</dbReference>
<dbReference type="CDD" id="cd00090">
    <property type="entry name" value="HTH_ARSR"/>
    <property type="match status" value="1"/>
</dbReference>
<dbReference type="SMART" id="SM00418">
    <property type="entry name" value="HTH_ARSR"/>
    <property type="match status" value="1"/>
</dbReference>
<organism evidence="5 6">
    <name type="scientific">Amycolatopsis carbonis</name>
    <dbReference type="NCBI Taxonomy" id="715471"/>
    <lineage>
        <taxon>Bacteria</taxon>
        <taxon>Bacillati</taxon>
        <taxon>Actinomycetota</taxon>
        <taxon>Actinomycetes</taxon>
        <taxon>Pseudonocardiales</taxon>
        <taxon>Pseudonocardiaceae</taxon>
        <taxon>Amycolatopsis</taxon>
    </lineage>
</organism>
<dbReference type="Pfam" id="PF01022">
    <property type="entry name" value="HTH_5"/>
    <property type="match status" value="1"/>
</dbReference>
<dbReference type="KEGG" id="acab:QRX50_29370"/>
<dbReference type="InterPro" id="IPR001845">
    <property type="entry name" value="HTH_ArsR_DNA-bd_dom"/>
</dbReference>
<sequence length="116" mass="12077">MPDSTPPPGACCAPLAEAPLSAEDAADLATGFKALGDPVRLRLLSLICTSDDGARVSDLAAAFQVSGPTISHHLKLLREAGLVDDAERRGTSIHYRPRSEALNVLADRLAAPPTHG</sequence>
<accession>A0A9Y2I9Q7</accession>